<keyword evidence="1" id="KW-0732">Signal</keyword>
<sequence length="126" mass="14615">MFFWQKRSLWHAGRRALLWPGVICHGVCTNFNNDPIRPYSSGGKNTIHETPSVGLPPRVAIRVLQIPHDFHTFRGRSNFALRQGDQYKPNKQPLLNVHPLKWQQARTIIQSRVPASQQYLGFLEFQ</sequence>
<dbReference type="AlphaFoldDB" id="A0A5N6YPN3"/>
<gene>
    <name evidence="2" type="ORF">BDV24DRAFT_121980</name>
</gene>
<evidence type="ECO:0000256" key="1">
    <source>
        <dbReference type="SAM" id="SignalP"/>
    </source>
</evidence>
<dbReference type="EMBL" id="ML737113">
    <property type="protein sequence ID" value="KAE8347371.1"/>
    <property type="molecule type" value="Genomic_DNA"/>
</dbReference>
<proteinExistence type="predicted"/>
<name>A0A5N6YPN3_9EURO</name>
<feature type="signal peptide" evidence="1">
    <location>
        <begin position="1"/>
        <end position="24"/>
    </location>
</feature>
<evidence type="ECO:0008006" key="3">
    <source>
        <dbReference type="Google" id="ProtNLM"/>
    </source>
</evidence>
<accession>A0A5N6YPN3</accession>
<protein>
    <recommendedName>
        <fullName evidence="3">Secreted protein</fullName>
    </recommendedName>
</protein>
<reference evidence="2" key="1">
    <citation type="submission" date="2019-04" db="EMBL/GenBank/DDBJ databases">
        <title>Friends and foes A comparative genomics study of 23 Aspergillus species from section Flavi.</title>
        <authorList>
            <consortium name="DOE Joint Genome Institute"/>
            <person name="Kjaerbolling I."/>
            <person name="Vesth T."/>
            <person name="Frisvad J.C."/>
            <person name="Nybo J.L."/>
            <person name="Theobald S."/>
            <person name="Kildgaard S."/>
            <person name="Isbrandt T."/>
            <person name="Kuo A."/>
            <person name="Sato A."/>
            <person name="Lyhne E.K."/>
            <person name="Kogle M.E."/>
            <person name="Wiebenga A."/>
            <person name="Kun R.S."/>
            <person name="Lubbers R.J."/>
            <person name="Makela M.R."/>
            <person name="Barry K."/>
            <person name="Chovatia M."/>
            <person name="Clum A."/>
            <person name="Daum C."/>
            <person name="Haridas S."/>
            <person name="He G."/>
            <person name="LaButti K."/>
            <person name="Lipzen A."/>
            <person name="Mondo S."/>
            <person name="Riley R."/>
            <person name="Salamov A."/>
            <person name="Simmons B.A."/>
            <person name="Magnuson J.K."/>
            <person name="Henrissat B."/>
            <person name="Mortensen U.H."/>
            <person name="Larsen T.O."/>
            <person name="Devries R.P."/>
            <person name="Grigoriev I.V."/>
            <person name="Machida M."/>
            <person name="Baker S.E."/>
            <person name="Andersen M.R."/>
        </authorList>
    </citation>
    <scope>NUCLEOTIDE SEQUENCE</scope>
    <source>
        <strain evidence="2">CBS 117612</strain>
    </source>
</reference>
<evidence type="ECO:0000313" key="2">
    <source>
        <dbReference type="EMBL" id="KAE8347371.1"/>
    </source>
</evidence>
<feature type="chain" id="PRO_5024904597" description="Secreted protein" evidence="1">
    <location>
        <begin position="25"/>
        <end position="126"/>
    </location>
</feature>
<dbReference type="Proteomes" id="UP000325558">
    <property type="component" value="Unassembled WGS sequence"/>
</dbReference>
<organism evidence="2">
    <name type="scientific">Aspergillus arachidicola</name>
    <dbReference type="NCBI Taxonomy" id="656916"/>
    <lineage>
        <taxon>Eukaryota</taxon>
        <taxon>Fungi</taxon>
        <taxon>Dikarya</taxon>
        <taxon>Ascomycota</taxon>
        <taxon>Pezizomycotina</taxon>
        <taxon>Eurotiomycetes</taxon>
        <taxon>Eurotiomycetidae</taxon>
        <taxon>Eurotiales</taxon>
        <taxon>Aspergillaceae</taxon>
        <taxon>Aspergillus</taxon>
        <taxon>Aspergillus subgen. Circumdati</taxon>
    </lineage>
</organism>